<dbReference type="PANTHER" id="PTHR43386:SF1">
    <property type="entry name" value="D,D-DIPEPTIDE TRANSPORT SYSTEM PERMEASE PROTEIN DDPC-RELATED"/>
    <property type="match status" value="1"/>
</dbReference>
<feature type="transmembrane region" description="Helical" evidence="7">
    <location>
        <begin position="276"/>
        <end position="298"/>
    </location>
</feature>
<feature type="transmembrane region" description="Helical" evidence="7">
    <location>
        <begin position="113"/>
        <end position="140"/>
    </location>
</feature>
<dbReference type="OrthoDB" id="9812701at2"/>
<reference evidence="10 11" key="1">
    <citation type="submission" date="2014-03" db="EMBL/GenBank/DDBJ databases">
        <title>Genomics of Bifidobacteria.</title>
        <authorList>
            <person name="Ventura M."/>
            <person name="Milani C."/>
            <person name="Lugli G.A."/>
        </authorList>
    </citation>
    <scope>NUCLEOTIDE SEQUENCE [LARGE SCALE GENOMIC DNA]</scope>
    <source>
        <strain evidence="10 11">LMG 11597</strain>
    </source>
</reference>
<evidence type="ECO:0000256" key="4">
    <source>
        <dbReference type="ARBA" id="ARBA00022692"/>
    </source>
</evidence>
<dbReference type="PROSITE" id="PS50928">
    <property type="entry name" value="ABC_TM1"/>
    <property type="match status" value="1"/>
</dbReference>
<gene>
    <name evidence="10" type="ORF">BISU_2060</name>
</gene>
<feature type="transmembrane region" description="Helical" evidence="7">
    <location>
        <begin position="48"/>
        <end position="69"/>
    </location>
</feature>
<evidence type="ECO:0000313" key="11">
    <source>
        <dbReference type="Proteomes" id="UP000029055"/>
    </source>
</evidence>
<accession>A0A087DTK8</accession>
<feature type="transmembrane region" description="Helical" evidence="7">
    <location>
        <begin position="175"/>
        <end position="195"/>
    </location>
</feature>
<comment type="subcellular location">
    <subcellularLocation>
        <location evidence="1 7">Cell membrane</location>
        <topology evidence="1 7">Multi-pass membrane protein</topology>
    </subcellularLocation>
</comment>
<dbReference type="InterPro" id="IPR000515">
    <property type="entry name" value="MetI-like"/>
</dbReference>
<dbReference type="GO" id="GO:0055085">
    <property type="term" value="P:transmembrane transport"/>
    <property type="evidence" value="ECO:0007669"/>
    <property type="project" value="InterPro"/>
</dbReference>
<dbReference type="InterPro" id="IPR050366">
    <property type="entry name" value="BP-dependent_transpt_permease"/>
</dbReference>
<sequence>MKTSATVTTTFGTAPGKKPKAKGAAKVHTAKSKGQFAVFWLMFRRNKLAVVGLVIMVALVLCALTADFITPYYPNDQNLQGAFQWPSSDHWFGTDEFGRDIFTRVVYGSRQSLFVGLASVAISCVIGSLLGLIGGFYGGLIDNVVMRVSDTFMSIPSTLLAIAIVGSLGSSMRNLLMAIAIAQIPGFARIMRAAVLKVRSMEYIIAARVLGIPNRSIIMQDVLPNCLSPIIVNITLSVGFAILSCAGLSFLGLGIQPPTPEWGGMISTAKNYVRDYPYMTIFPGAAIMLTILALNFLGDGLRDALDPKMR</sequence>
<keyword evidence="11" id="KW-1185">Reference proteome</keyword>
<organism evidence="10 11">
    <name type="scientific">Bifidobacterium subtile</name>
    <dbReference type="NCBI Taxonomy" id="77635"/>
    <lineage>
        <taxon>Bacteria</taxon>
        <taxon>Bacillati</taxon>
        <taxon>Actinomycetota</taxon>
        <taxon>Actinomycetes</taxon>
        <taxon>Bifidobacteriales</taxon>
        <taxon>Bifidobacteriaceae</taxon>
        <taxon>Bifidobacterium</taxon>
    </lineage>
</organism>
<dbReference type="STRING" id="77635.BISU_2060"/>
<evidence type="ECO:0000256" key="3">
    <source>
        <dbReference type="ARBA" id="ARBA00022475"/>
    </source>
</evidence>
<evidence type="ECO:0000256" key="2">
    <source>
        <dbReference type="ARBA" id="ARBA00022448"/>
    </source>
</evidence>
<evidence type="ECO:0000259" key="9">
    <source>
        <dbReference type="PROSITE" id="PS50928"/>
    </source>
</evidence>
<keyword evidence="4 7" id="KW-0812">Transmembrane</keyword>
<evidence type="ECO:0000256" key="5">
    <source>
        <dbReference type="ARBA" id="ARBA00022989"/>
    </source>
</evidence>
<comment type="caution">
    <text evidence="10">The sequence shown here is derived from an EMBL/GenBank/DDBJ whole genome shotgun (WGS) entry which is preliminary data.</text>
</comment>
<keyword evidence="6 7" id="KW-0472">Membrane</keyword>
<keyword evidence="2 7" id="KW-0813">Transport</keyword>
<dbReference type="InterPro" id="IPR025966">
    <property type="entry name" value="OppC_N"/>
</dbReference>
<dbReference type="Pfam" id="PF12911">
    <property type="entry name" value="OppC_N"/>
    <property type="match status" value="1"/>
</dbReference>
<evidence type="ECO:0000256" key="6">
    <source>
        <dbReference type="ARBA" id="ARBA00023136"/>
    </source>
</evidence>
<evidence type="ECO:0000313" key="10">
    <source>
        <dbReference type="EMBL" id="KFI98858.1"/>
    </source>
</evidence>
<comment type="similarity">
    <text evidence="7">Belongs to the binding-protein-dependent transport system permease family.</text>
</comment>
<protein>
    <submittedName>
        <fullName evidence="10">Diguanylate cyclase</fullName>
    </submittedName>
</protein>
<dbReference type="EMBL" id="JGZR01000016">
    <property type="protein sequence ID" value="KFI98858.1"/>
    <property type="molecule type" value="Genomic_DNA"/>
</dbReference>
<dbReference type="PANTHER" id="PTHR43386">
    <property type="entry name" value="OLIGOPEPTIDE TRANSPORT SYSTEM PERMEASE PROTEIN APPC"/>
    <property type="match status" value="1"/>
</dbReference>
<feature type="domain" description="ABC transmembrane type-1" evidence="9">
    <location>
        <begin position="109"/>
        <end position="298"/>
    </location>
</feature>
<feature type="transmembrane region" description="Helical" evidence="7">
    <location>
        <begin position="152"/>
        <end position="169"/>
    </location>
</feature>
<dbReference type="CDD" id="cd06261">
    <property type="entry name" value="TM_PBP2"/>
    <property type="match status" value="1"/>
</dbReference>
<evidence type="ECO:0000256" key="8">
    <source>
        <dbReference type="SAM" id="MobiDB-lite"/>
    </source>
</evidence>
<dbReference type="Proteomes" id="UP000029055">
    <property type="component" value="Unassembled WGS sequence"/>
</dbReference>
<evidence type="ECO:0000256" key="1">
    <source>
        <dbReference type="ARBA" id="ARBA00004651"/>
    </source>
</evidence>
<evidence type="ECO:0000256" key="7">
    <source>
        <dbReference type="RuleBase" id="RU363032"/>
    </source>
</evidence>
<keyword evidence="5 7" id="KW-1133">Transmembrane helix</keyword>
<dbReference type="RefSeq" id="WP_024463910.1">
    <property type="nucleotide sequence ID" value="NZ_JGZR01000016.1"/>
</dbReference>
<dbReference type="SUPFAM" id="SSF161098">
    <property type="entry name" value="MetI-like"/>
    <property type="match status" value="1"/>
</dbReference>
<feature type="compositionally biased region" description="Low complexity" evidence="8">
    <location>
        <begin position="1"/>
        <end position="16"/>
    </location>
</feature>
<dbReference type="AlphaFoldDB" id="A0A087DTK8"/>
<dbReference type="GO" id="GO:0005886">
    <property type="term" value="C:plasma membrane"/>
    <property type="evidence" value="ECO:0007669"/>
    <property type="project" value="UniProtKB-SubCell"/>
</dbReference>
<feature type="transmembrane region" description="Helical" evidence="7">
    <location>
        <begin position="230"/>
        <end position="256"/>
    </location>
</feature>
<feature type="region of interest" description="Disordered" evidence="8">
    <location>
        <begin position="1"/>
        <end position="22"/>
    </location>
</feature>
<dbReference type="Gene3D" id="1.10.3720.10">
    <property type="entry name" value="MetI-like"/>
    <property type="match status" value="1"/>
</dbReference>
<proteinExistence type="inferred from homology"/>
<dbReference type="eggNOG" id="COG1173">
    <property type="taxonomic scope" value="Bacteria"/>
</dbReference>
<dbReference type="InterPro" id="IPR035906">
    <property type="entry name" value="MetI-like_sf"/>
</dbReference>
<keyword evidence="3" id="KW-1003">Cell membrane</keyword>
<name>A0A087DTK8_9BIFI</name>
<dbReference type="Pfam" id="PF00528">
    <property type="entry name" value="BPD_transp_1"/>
    <property type="match status" value="1"/>
</dbReference>